<keyword evidence="8" id="KW-0503">Monooxygenase</keyword>
<evidence type="ECO:0000256" key="1">
    <source>
        <dbReference type="ARBA" id="ARBA00001974"/>
    </source>
</evidence>
<keyword evidence="4" id="KW-0285">Flavoprotein</keyword>
<dbReference type="EMBL" id="MTSM01000305">
    <property type="protein sequence ID" value="OPX53873.1"/>
    <property type="molecule type" value="Genomic_DNA"/>
</dbReference>
<evidence type="ECO:0000256" key="6">
    <source>
        <dbReference type="ARBA" id="ARBA00022857"/>
    </source>
</evidence>
<dbReference type="PANTHER" id="PTHR42802:SF1">
    <property type="entry name" value="L-ORNITHINE N(5)-MONOOXYGENASE"/>
    <property type="match status" value="1"/>
</dbReference>
<dbReference type="AlphaFoldDB" id="A0A1V4SZU5"/>
<accession>A0A1V4SZU5</accession>
<dbReference type="Gene3D" id="3.50.50.60">
    <property type="entry name" value="FAD/NAD(P)-binding domain"/>
    <property type="match status" value="1"/>
</dbReference>
<comment type="caution">
    <text evidence="8">The sequence shown here is derived from an EMBL/GenBank/DDBJ whole genome shotgun (WGS) entry which is preliminary data.</text>
</comment>
<reference evidence="8 9" key="1">
    <citation type="submission" date="2017-01" db="EMBL/GenBank/DDBJ databases">
        <title>Genome Sequencing of a Marine Spirillum, Oceanospirillum multiglobuliferum ATCC 33336, from Japan.</title>
        <authorList>
            <person name="Carney J.G."/>
            <person name="Trachtenberg A.M."/>
            <person name="Rheaume B.A."/>
            <person name="Linnane J.D."/>
            <person name="Pitts N.L."/>
            <person name="Mykles D.L."/>
            <person name="Maclea K.S."/>
        </authorList>
    </citation>
    <scope>NUCLEOTIDE SEQUENCE [LARGE SCALE GENOMIC DNA]</scope>
    <source>
        <strain evidence="8 9">ATCC 33336</strain>
    </source>
</reference>
<evidence type="ECO:0000256" key="7">
    <source>
        <dbReference type="ARBA" id="ARBA00023002"/>
    </source>
</evidence>
<dbReference type="SUPFAM" id="SSF51905">
    <property type="entry name" value="FAD/NAD(P)-binding domain"/>
    <property type="match status" value="1"/>
</dbReference>
<keyword evidence="7" id="KW-0560">Oxidoreductase</keyword>
<dbReference type="InterPro" id="IPR036188">
    <property type="entry name" value="FAD/NAD-bd_sf"/>
</dbReference>
<evidence type="ECO:0000256" key="3">
    <source>
        <dbReference type="ARBA" id="ARBA00007588"/>
    </source>
</evidence>
<organism evidence="8 9">
    <name type="scientific">Oceanospirillum multiglobuliferum</name>
    <dbReference type="NCBI Taxonomy" id="64969"/>
    <lineage>
        <taxon>Bacteria</taxon>
        <taxon>Pseudomonadati</taxon>
        <taxon>Pseudomonadota</taxon>
        <taxon>Gammaproteobacteria</taxon>
        <taxon>Oceanospirillales</taxon>
        <taxon>Oceanospirillaceae</taxon>
        <taxon>Oceanospirillum</taxon>
    </lineage>
</organism>
<evidence type="ECO:0000313" key="8">
    <source>
        <dbReference type="EMBL" id="OPX53873.1"/>
    </source>
</evidence>
<evidence type="ECO:0000256" key="4">
    <source>
        <dbReference type="ARBA" id="ARBA00022630"/>
    </source>
</evidence>
<dbReference type="PANTHER" id="PTHR42802">
    <property type="entry name" value="MONOOXYGENASE"/>
    <property type="match status" value="1"/>
</dbReference>
<protein>
    <submittedName>
        <fullName evidence="8">L-lysine 6-monooxygenase</fullName>
    </submittedName>
</protein>
<sequence>RGAWTLAAQHLGSAKNERLEADVVIWATGFRSAAEPFGGPLAARLKREGNEIRVDRDYAAIWDGPSDRRIFVLNGARRQRGLADPNLSLTAWRGQIVVDRLLNRPRRTDLEGEAFVDWDVLEPS</sequence>
<dbReference type="GO" id="GO:0004497">
    <property type="term" value="F:monooxygenase activity"/>
    <property type="evidence" value="ECO:0007669"/>
    <property type="project" value="UniProtKB-KW"/>
</dbReference>
<evidence type="ECO:0000256" key="5">
    <source>
        <dbReference type="ARBA" id="ARBA00022827"/>
    </source>
</evidence>
<comment type="cofactor">
    <cofactor evidence="1">
        <name>FAD</name>
        <dbReference type="ChEBI" id="CHEBI:57692"/>
    </cofactor>
</comment>
<proteinExistence type="inferred from homology"/>
<evidence type="ECO:0000256" key="2">
    <source>
        <dbReference type="ARBA" id="ARBA00004924"/>
    </source>
</evidence>
<keyword evidence="5" id="KW-0274">FAD</keyword>
<dbReference type="Proteomes" id="UP000191418">
    <property type="component" value="Unassembled WGS sequence"/>
</dbReference>
<name>A0A1V4SZU5_9GAMM</name>
<comment type="similarity">
    <text evidence="3">Belongs to the lysine N(6)-hydroxylase/L-ornithine N(5)-oxygenase family.</text>
</comment>
<keyword evidence="6" id="KW-0521">NADP</keyword>
<gene>
    <name evidence="8" type="ORF">BTE48_17185</name>
</gene>
<keyword evidence="9" id="KW-1185">Reference proteome</keyword>
<dbReference type="InterPro" id="IPR025700">
    <property type="entry name" value="Lys/Orn_oxygenase"/>
</dbReference>
<evidence type="ECO:0000313" key="9">
    <source>
        <dbReference type="Proteomes" id="UP000191418"/>
    </source>
</evidence>
<feature type="non-terminal residue" evidence="8">
    <location>
        <position position="1"/>
    </location>
</feature>
<comment type="pathway">
    <text evidence="2">Siderophore biosynthesis.</text>
</comment>